<reference evidence="8 9" key="1">
    <citation type="submission" date="2018-08" db="EMBL/GenBank/DDBJ databases">
        <title>Sequencing the genomes of 1000 actinobacteria strains.</title>
        <authorList>
            <person name="Klenk H.-P."/>
        </authorList>
    </citation>
    <scope>NUCLEOTIDE SEQUENCE [LARGE SCALE GENOMIC DNA]</scope>
    <source>
        <strain evidence="8 9">DSM 22967</strain>
    </source>
</reference>
<evidence type="ECO:0000313" key="8">
    <source>
        <dbReference type="EMBL" id="REF30064.1"/>
    </source>
</evidence>
<dbReference type="OrthoDB" id="128993at2"/>
<comment type="caution">
    <text evidence="8">The sequence shown here is derived from an EMBL/GenBank/DDBJ whole genome shotgun (WGS) entry which is preliminary data.</text>
</comment>
<dbReference type="InterPro" id="IPR006119">
    <property type="entry name" value="Resolv_N"/>
</dbReference>
<gene>
    <name evidence="8" type="ORF">DFJ65_1057</name>
</gene>
<evidence type="ECO:0000259" key="7">
    <source>
        <dbReference type="PROSITE" id="PS51736"/>
    </source>
</evidence>
<dbReference type="GO" id="GO:0015074">
    <property type="term" value="P:DNA integration"/>
    <property type="evidence" value="ECO:0007669"/>
    <property type="project" value="UniProtKB-KW"/>
</dbReference>
<keyword evidence="4" id="KW-0233">DNA recombination</keyword>
<proteinExistence type="inferred from homology"/>
<comment type="similarity">
    <text evidence="1">Belongs to the site-specific recombinase resolvase family.</text>
</comment>
<dbReference type="EMBL" id="QTUA01000001">
    <property type="protein sequence ID" value="REF30064.1"/>
    <property type="molecule type" value="Genomic_DNA"/>
</dbReference>
<evidence type="ECO:0000256" key="2">
    <source>
        <dbReference type="ARBA" id="ARBA00022908"/>
    </source>
</evidence>
<dbReference type="InterPro" id="IPR050639">
    <property type="entry name" value="SSR_resolvase"/>
</dbReference>
<keyword evidence="2" id="KW-0229">DNA integration</keyword>
<protein>
    <submittedName>
        <fullName evidence="8">DNA invertase Pin-like site-specific DNA recombinase</fullName>
    </submittedName>
</protein>
<dbReference type="CDD" id="cd03768">
    <property type="entry name" value="SR_ResInv"/>
    <property type="match status" value="1"/>
</dbReference>
<dbReference type="AlphaFoldDB" id="A0A3D9UVN5"/>
<evidence type="ECO:0000256" key="6">
    <source>
        <dbReference type="PROSITE-ProRule" id="PRU10137"/>
    </source>
</evidence>
<dbReference type="SUPFAM" id="SSF53041">
    <property type="entry name" value="Resolvase-like"/>
    <property type="match status" value="1"/>
</dbReference>
<dbReference type="InterPro" id="IPR006118">
    <property type="entry name" value="Recombinase_CS"/>
</dbReference>
<dbReference type="Pfam" id="PF00239">
    <property type="entry name" value="Resolvase"/>
    <property type="match status" value="1"/>
</dbReference>
<dbReference type="GO" id="GO:0000150">
    <property type="term" value="F:DNA strand exchange activity"/>
    <property type="evidence" value="ECO:0007669"/>
    <property type="project" value="InterPro"/>
</dbReference>
<sequence length="209" mass="22867">MTQWGYARVSTVDQDAALQLDALLAAGVDRAHIVVDHASGTKESRPGLDELLGGLETGDVLTVWKLDRLGRSLSHLIRVVDELGDRGVEFRSITEALDTTTPVGRLLFHVVGAVAQFEREMTTERTRAALAAARASDRRLGRPSRVNRHQYLLIQQMAAAGEPQGVIASTTGLSRAVVGRVIRGEIASRARFDELIEHDMSLPMYEECP</sequence>
<dbReference type="Proteomes" id="UP000256253">
    <property type="component" value="Unassembled WGS sequence"/>
</dbReference>
<dbReference type="PROSITE" id="PS00397">
    <property type="entry name" value="RECOMBINASES_1"/>
    <property type="match status" value="1"/>
</dbReference>
<evidence type="ECO:0000256" key="3">
    <source>
        <dbReference type="ARBA" id="ARBA00023125"/>
    </source>
</evidence>
<dbReference type="SMART" id="SM00857">
    <property type="entry name" value="Resolvase"/>
    <property type="match status" value="1"/>
</dbReference>
<evidence type="ECO:0000256" key="4">
    <source>
        <dbReference type="ARBA" id="ARBA00023172"/>
    </source>
</evidence>
<dbReference type="FunFam" id="3.40.50.1390:FF:000001">
    <property type="entry name" value="DNA recombinase"/>
    <property type="match status" value="1"/>
</dbReference>
<dbReference type="Gene3D" id="3.40.50.1390">
    <property type="entry name" value="Resolvase, N-terminal catalytic domain"/>
    <property type="match status" value="1"/>
</dbReference>
<dbReference type="PANTHER" id="PTHR30461">
    <property type="entry name" value="DNA-INVERTASE FROM LAMBDOID PROPHAGE"/>
    <property type="match status" value="1"/>
</dbReference>
<dbReference type="GO" id="GO:0003677">
    <property type="term" value="F:DNA binding"/>
    <property type="evidence" value="ECO:0007669"/>
    <property type="project" value="UniProtKB-KW"/>
</dbReference>
<feature type="active site" description="O-(5'-phospho-DNA)-serine intermediate" evidence="5 6">
    <location>
        <position position="10"/>
    </location>
</feature>
<evidence type="ECO:0000256" key="5">
    <source>
        <dbReference type="PIRSR" id="PIRSR606118-50"/>
    </source>
</evidence>
<organism evidence="8 9">
    <name type="scientific">Calidifontibacter indicus</name>
    <dbReference type="NCBI Taxonomy" id="419650"/>
    <lineage>
        <taxon>Bacteria</taxon>
        <taxon>Bacillati</taxon>
        <taxon>Actinomycetota</taxon>
        <taxon>Actinomycetes</taxon>
        <taxon>Micrococcales</taxon>
        <taxon>Dermacoccaceae</taxon>
        <taxon>Calidifontibacter</taxon>
    </lineage>
</organism>
<evidence type="ECO:0000256" key="1">
    <source>
        <dbReference type="ARBA" id="ARBA00009913"/>
    </source>
</evidence>
<feature type="domain" description="Resolvase/invertase-type recombinase catalytic" evidence="7">
    <location>
        <begin position="2"/>
        <end position="137"/>
    </location>
</feature>
<dbReference type="RefSeq" id="WP_115922108.1">
    <property type="nucleotide sequence ID" value="NZ_QTUA01000001.1"/>
</dbReference>
<dbReference type="PROSITE" id="PS51736">
    <property type="entry name" value="RECOMBINASES_3"/>
    <property type="match status" value="1"/>
</dbReference>
<keyword evidence="9" id="KW-1185">Reference proteome</keyword>
<name>A0A3D9UVN5_9MICO</name>
<evidence type="ECO:0000313" key="9">
    <source>
        <dbReference type="Proteomes" id="UP000256253"/>
    </source>
</evidence>
<dbReference type="InterPro" id="IPR036162">
    <property type="entry name" value="Resolvase-like_N_sf"/>
</dbReference>
<dbReference type="PANTHER" id="PTHR30461:SF2">
    <property type="entry name" value="SERINE RECOMBINASE PINE-RELATED"/>
    <property type="match status" value="1"/>
</dbReference>
<accession>A0A3D9UVN5</accession>
<keyword evidence="3" id="KW-0238">DNA-binding</keyword>